<keyword evidence="3" id="KW-1185">Reference proteome</keyword>
<feature type="region of interest" description="Disordered" evidence="1">
    <location>
        <begin position="40"/>
        <end position="62"/>
    </location>
</feature>
<dbReference type="PATRIC" id="fig|1261131.3.peg.561"/>
<evidence type="ECO:0000256" key="1">
    <source>
        <dbReference type="SAM" id="MobiDB-lite"/>
    </source>
</evidence>
<sequence>MSSKKSTLNVLIATVIATSILSGCDFLKRLCNQSAAEKAPVAGATPAAGEKSAAGTAPSPTG</sequence>
<dbReference type="EMBL" id="CP006604">
    <property type="protein sequence ID" value="AHA27936.1"/>
    <property type="molecule type" value="Genomic_DNA"/>
</dbReference>
<gene>
    <name evidence="2" type="ORF">lam_589</name>
</gene>
<dbReference type="KEGG" id="lar:lam_589"/>
<dbReference type="Proteomes" id="UP000017862">
    <property type="component" value="Chromosome"/>
</dbReference>
<name>U6B7U9_9HYPH</name>
<accession>U6B7U9</accession>
<dbReference type="HOGENOM" id="CLU_2895625_0_0_5"/>
<dbReference type="PROSITE" id="PS51257">
    <property type="entry name" value="PROKAR_LIPOPROTEIN"/>
    <property type="match status" value="1"/>
</dbReference>
<dbReference type="RefSeq" id="WP_007557526.1">
    <property type="nucleotide sequence ID" value="NC_022793.1"/>
</dbReference>
<protein>
    <submittedName>
        <fullName evidence="2">Uncharacterized protein</fullName>
    </submittedName>
</protein>
<reference evidence="2 3" key="1">
    <citation type="journal article" date="2014" name="Mol. Plant Microbe Interact.">
        <title>The complete genome sequence of Candidatus Liberibacter americanus, associated with citrus Huanglongbing.</title>
        <authorList>
            <person name="Wulff N.A."/>
            <person name="Zhang S."/>
            <person name="Setubal J.C."/>
            <person name="Almeida N.F."/>
            <person name="Martins E.C."/>
            <person name="Harakava R."/>
            <person name="Kumar D."/>
            <person name="Rangel L.T."/>
            <person name="Foissac X."/>
            <person name="Bove J."/>
            <person name="Gabriel D.W."/>
        </authorList>
    </citation>
    <scope>NUCLEOTIDE SEQUENCE [LARGE SCALE GENOMIC DNA]</scope>
    <source>
        <strain evidence="2 3">Sao Paulo</strain>
    </source>
</reference>
<organism evidence="2 3">
    <name type="scientific">Candidatus Liberibacter americanus str. Sao Paulo</name>
    <dbReference type="NCBI Taxonomy" id="1261131"/>
    <lineage>
        <taxon>Bacteria</taxon>
        <taxon>Pseudomonadati</taxon>
        <taxon>Pseudomonadota</taxon>
        <taxon>Alphaproteobacteria</taxon>
        <taxon>Hyphomicrobiales</taxon>
        <taxon>Rhizobiaceae</taxon>
        <taxon>Liberibacter</taxon>
    </lineage>
</organism>
<dbReference type="AlphaFoldDB" id="U6B7U9"/>
<evidence type="ECO:0000313" key="3">
    <source>
        <dbReference type="Proteomes" id="UP000017862"/>
    </source>
</evidence>
<proteinExistence type="predicted"/>
<evidence type="ECO:0000313" key="2">
    <source>
        <dbReference type="EMBL" id="AHA27936.1"/>
    </source>
</evidence>